<protein>
    <submittedName>
        <fullName evidence="2">Uncharacterized protein</fullName>
    </submittedName>
</protein>
<dbReference type="Proteomes" id="UP000812267">
    <property type="component" value="Unassembled WGS sequence"/>
</dbReference>
<reference evidence="2" key="1">
    <citation type="submission" date="2021-06" db="EMBL/GenBank/DDBJ databases">
        <title>Novel Mycoplasma species detected in California sea lions (Zalophus californianus) from the USA.</title>
        <authorList>
            <person name="Volokhov D.V."/>
            <person name="Furtak V.A."/>
            <person name="Zagorodnyaya T.A."/>
        </authorList>
    </citation>
    <scope>NUCLEOTIDE SEQUENCE [LARGE SCALE GENOMIC DNA]</scope>
    <source>
        <strain evidence="2">CSL 4779</strain>
    </source>
</reference>
<evidence type="ECO:0000313" key="2">
    <source>
        <dbReference type="EMBL" id="MBU4693340.1"/>
    </source>
</evidence>
<keyword evidence="3" id="KW-1185">Reference proteome</keyword>
<keyword evidence="1" id="KW-1133">Transmembrane helix</keyword>
<evidence type="ECO:0000313" key="3">
    <source>
        <dbReference type="Proteomes" id="UP000812267"/>
    </source>
</evidence>
<feature type="transmembrane region" description="Helical" evidence="1">
    <location>
        <begin position="9"/>
        <end position="29"/>
    </location>
</feature>
<evidence type="ECO:0000256" key="1">
    <source>
        <dbReference type="SAM" id="Phobius"/>
    </source>
</evidence>
<organism evidence="2 3">
    <name type="scientific">Mycoplasma zalophidermidis</name>
    <dbReference type="NCBI Taxonomy" id="398174"/>
    <lineage>
        <taxon>Bacteria</taxon>
        <taxon>Bacillati</taxon>
        <taxon>Mycoplasmatota</taxon>
        <taxon>Mollicutes</taxon>
        <taxon>Mycoplasmataceae</taxon>
        <taxon>Mycoplasma</taxon>
    </lineage>
</organism>
<name>A0ABS6DQR0_9MOLU</name>
<keyword evidence="1" id="KW-0812">Transmembrane</keyword>
<proteinExistence type="predicted"/>
<keyword evidence="1" id="KW-0472">Membrane</keyword>
<dbReference type="RefSeq" id="WP_216567717.1">
    <property type="nucleotide sequence ID" value="NZ_JAHMHK010000001.1"/>
</dbReference>
<dbReference type="EMBL" id="JAHMHK010000001">
    <property type="protein sequence ID" value="MBU4693340.1"/>
    <property type="molecule type" value="Genomic_DNA"/>
</dbReference>
<accession>A0ABS6DQR0</accession>
<comment type="caution">
    <text evidence="2">The sequence shown here is derived from an EMBL/GenBank/DDBJ whole genome shotgun (WGS) entry which is preliminary data.</text>
</comment>
<gene>
    <name evidence="2" type="ORF">KQ878_00370</name>
</gene>
<sequence>MKRKIIQSIVATATISVASVTILAIIDYYKINNLNFINKPSAIKDIKNSKNRFEMAKKYDKYVTLNQINKLKKITEAKKQIRNLDRLTEVEIEEFIKKIDPTLIIDQTNIDVVVDSAHLLNNSRSKNKYDWFNIDNLMFIEKNKKILLSKQMKELLNQNSKELDHFINTIKKENEDNKLIELEKTLNLLKQLTFLTKEDVSKFKIRLLPNLIKNKNQIDNIVNDAEILNLKRKTIRNINKAVSVVGDKSKVLTINKILDNKNVSSLDVTVNDFYLNQINQLIKLAEDDQKPRHEIKEAVILARQQLKDPARNVREIYNQLVDSTIKFTNKPNKLEGVNIFHVDPPVGLFRNLRINPSIFKYISGPNAKWSDQVQKYLAQAKEYYQNKFNHFIEIATDPRVVNLKDKHFYGSYFYTIVNRNVLKDIYDYNLGTSYLINSDVILNLVETEAKKSTVTKDFNYIDSINKIVLEFSKCHDRSSYYPGIFMWDKRNVPVYYYKNIEDNYNPSVGINNNYNFVFNPYLKELISEQEIKDINQAVDFSINFLRKNNVQFSNDNVTYVYLNAIFDPNNKINYLDKIEDETEKNNLNKVLNEIEILIKQKFDKSIFNTFQNIKKTLFPSYIMNNSSFQELAHYIFTNGNLYDFSFLSFMIEYDPGFGYSNEYYRAPTQLWSLVDDLPISNNFEIQKDSLKNIFIEFHQLLDTLPLKLMTPEQLLNKLKQNKLYDFISKYQMFVNNLDHSDYRIDENRDLNTILLELKSSIYKCKELNVKGIYFDVDKLEQLLKTIDENDSRNKLTLQIINLFLLNDLLYNKYPSRFNYRFFGLGERAINTITDVNISRLNSLYPLIKENIELFKSGNYGEKISQNEYLKNILFDDFNNMSSSFLGKITSANKSERQDIIVNLLSHIDDIIKKVSAIPDLKVLKTQLDENKSIIQEIVKKIDNETDLSFNYKVRLDALKPISDADFYDELSKKGREYIRLMVAVAPFGSYGYSINEFIELFTEYNKNNSDNVILNSLFADKKYGFIQKYGESDTLYSSSHHYFNDYVSAEWKSEWDSKKHLLDQFKDDIHIGRSDNNNYANSISLSESNKNKFRDLNSMVSNIFDSLKSKLFNTFISHFKMDESKDKFDLNKLSKFSNYSDYSNVTIENVKNRYDKVYKYLSNIIYNVLLQVDGNVLKKIGDEFGWDIYNKQLFLFVTMNIAQNYDKIKDVLDKLVMFINSLTVEMTDTEVNRALNMFINNNREFIKSKIESLDKLNFASD</sequence>